<feature type="domain" description="Methyltransferase type 11" evidence="1">
    <location>
        <begin position="103"/>
        <end position="196"/>
    </location>
</feature>
<dbReference type="AlphaFoldDB" id="A0A450TCV9"/>
<reference evidence="2" key="1">
    <citation type="submission" date="2019-02" db="EMBL/GenBank/DDBJ databases">
        <authorList>
            <person name="Gruber-Vodicka R. H."/>
            <person name="Seah K. B. B."/>
        </authorList>
    </citation>
    <scope>NUCLEOTIDE SEQUENCE</scope>
    <source>
        <strain evidence="2">BECK_BZ131</strain>
    </source>
</reference>
<dbReference type="GO" id="GO:0032259">
    <property type="term" value="P:methylation"/>
    <property type="evidence" value="ECO:0007669"/>
    <property type="project" value="UniProtKB-KW"/>
</dbReference>
<name>A0A450TCV9_9GAMM</name>
<dbReference type="InterPro" id="IPR013216">
    <property type="entry name" value="Methyltransf_11"/>
</dbReference>
<dbReference type="SUPFAM" id="SSF53335">
    <property type="entry name" value="S-adenosyl-L-methionine-dependent methyltransferases"/>
    <property type="match status" value="1"/>
</dbReference>
<organism evidence="2">
    <name type="scientific">Candidatus Kentrum sp. FW</name>
    <dbReference type="NCBI Taxonomy" id="2126338"/>
    <lineage>
        <taxon>Bacteria</taxon>
        <taxon>Pseudomonadati</taxon>
        <taxon>Pseudomonadota</taxon>
        <taxon>Gammaproteobacteria</taxon>
        <taxon>Candidatus Kentrum</taxon>
    </lineage>
</organism>
<dbReference type="InterPro" id="IPR029063">
    <property type="entry name" value="SAM-dependent_MTases_sf"/>
</dbReference>
<sequence length="387" mass="43018">MKSRNNFNRCPACGFDSAHLLDWEFSGLGDSIFNYTANFNTCPTCGLVYIRNVDDKLLESFYAEECGYFAKTHFDITAPANQEKFAFYEKVLSERGIVDVDMVDVGCGRGGFVNWLVRAGWGGACYGVDVDTRSMPIDPEKGKGPLFMDGGALNLPFESQSLDLLTYFHVLEHVHDTRSLLKEAARVLRSDGYILIEVPDAENYSTQPVGSAFWVSIREHIHHFTGSALAFALNSQGFSEEAVLRQTLPTPEFSYPSLMVLARKTHGTKAGQLQNHMDISKFIIESKKALLTQAEKVNELADGKKISIWGCSAELFSLLPLLSIENIRICDSSQLKQMTHVKGLPIENPASLPIEGPLIIAPYLYGAEIEKAALQLGWPEDSIHRLR</sequence>
<gene>
    <name evidence="2" type="ORF">BECKFW1821C_GA0114237_100638</name>
</gene>
<protein>
    <submittedName>
        <fullName evidence="2">Methyltransferase domain-containing protein</fullName>
    </submittedName>
</protein>
<keyword evidence="2" id="KW-0808">Transferase</keyword>
<dbReference type="GO" id="GO:0008757">
    <property type="term" value="F:S-adenosylmethionine-dependent methyltransferase activity"/>
    <property type="evidence" value="ECO:0007669"/>
    <property type="project" value="InterPro"/>
</dbReference>
<dbReference type="Pfam" id="PF08241">
    <property type="entry name" value="Methyltransf_11"/>
    <property type="match status" value="1"/>
</dbReference>
<dbReference type="Gene3D" id="3.40.50.150">
    <property type="entry name" value="Vaccinia Virus protein VP39"/>
    <property type="match status" value="1"/>
</dbReference>
<dbReference type="CDD" id="cd02440">
    <property type="entry name" value="AdoMet_MTases"/>
    <property type="match status" value="1"/>
</dbReference>
<proteinExistence type="predicted"/>
<keyword evidence="2" id="KW-0489">Methyltransferase</keyword>
<evidence type="ECO:0000259" key="1">
    <source>
        <dbReference type="Pfam" id="PF08241"/>
    </source>
</evidence>
<dbReference type="EMBL" id="CAADFE010000006">
    <property type="protein sequence ID" value="VFJ64741.1"/>
    <property type="molecule type" value="Genomic_DNA"/>
</dbReference>
<dbReference type="PANTHER" id="PTHR43861">
    <property type="entry name" value="TRANS-ACONITATE 2-METHYLTRANSFERASE-RELATED"/>
    <property type="match status" value="1"/>
</dbReference>
<evidence type="ECO:0000313" key="2">
    <source>
        <dbReference type="EMBL" id="VFJ64741.1"/>
    </source>
</evidence>
<accession>A0A450TCV9</accession>